<comment type="subunit">
    <text evidence="7">Heterotrimer of A, B and C subunits.</text>
</comment>
<comment type="function">
    <text evidence="7">Allows the formation of correctly charged Gln-tRNA(Gln) through the transamidation of misacylated Glu-tRNA(Gln) in organisms which lack glutaminyl-tRNA synthetase. The reaction takes place in the presence of glutamine and ATP through an activated gamma-phospho-Glu-tRNA(Gln).</text>
</comment>
<dbReference type="PANTHER" id="PTHR11895">
    <property type="entry name" value="TRANSAMIDASE"/>
    <property type="match status" value="1"/>
</dbReference>
<dbReference type="GO" id="GO:0030956">
    <property type="term" value="C:glutamyl-tRNA(Gln) amidotransferase complex"/>
    <property type="evidence" value="ECO:0007669"/>
    <property type="project" value="InterPro"/>
</dbReference>
<comment type="caution">
    <text evidence="9">The sequence shown here is derived from an EMBL/GenBank/DDBJ whole genome shotgun (WGS) entry which is preliminary data.</text>
</comment>
<keyword evidence="4 7" id="KW-0067">ATP-binding</keyword>
<dbReference type="InterPro" id="IPR023631">
    <property type="entry name" value="Amidase_dom"/>
</dbReference>
<dbReference type="InterPro" id="IPR020556">
    <property type="entry name" value="Amidase_CS"/>
</dbReference>
<reference evidence="9 10" key="1">
    <citation type="submission" date="2017-09" db="EMBL/GenBank/DDBJ databases">
        <title>Depth-based differentiation of microbial function through sediment-hosted aquifers and enrichment of novel symbionts in the deep terrestrial subsurface.</title>
        <authorList>
            <person name="Probst A.J."/>
            <person name="Ladd B."/>
            <person name="Jarett J.K."/>
            <person name="Geller-Mcgrath D.E."/>
            <person name="Sieber C.M."/>
            <person name="Emerson J.B."/>
            <person name="Anantharaman K."/>
            <person name="Thomas B.C."/>
            <person name="Malmstrom R."/>
            <person name="Stieglmeier M."/>
            <person name="Klingl A."/>
            <person name="Woyke T."/>
            <person name="Ryan C.M."/>
            <person name="Banfield J.F."/>
        </authorList>
    </citation>
    <scope>NUCLEOTIDE SEQUENCE [LARGE SCALE GENOMIC DNA]</scope>
    <source>
        <strain evidence="9">CG10_big_fil_rev_8_21_14_0_10_32_10</strain>
    </source>
</reference>
<dbReference type="GO" id="GO:0006412">
    <property type="term" value="P:translation"/>
    <property type="evidence" value="ECO:0007669"/>
    <property type="project" value="UniProtKB-UniRule"/>
</dbReference>
<dbReference type="Pfam" id="PF01425">
    <property type="entry name" value="Amidase"/>
    <property type="match status" value="1"/>
</dbReference>
<name>A0A2H0RA45_UNCKA</name>
<keyword evidence="5 7" id="KW-0648">Protein biosynthesis</keyword>
<dbReference type="GO" id="GO:0016740">
    <property type="term" value="F:transferase activity"/>
    <property type="evidence" value="ECO:0007669"/>
    <property type="project" value="UniProtKB-KW"/>
</dbReference>
<dbReference type="InterPro" id="IPR000120">
    <property type="entry name" value="Amidase"/>
</dbReference>
<accession>A0A2H0RA45</accession>
<organism evidence="9 10">
    <name type="scientific">candidate division WWE3 bacterium CG10_big_fil_rev_8_21_14_0_10_32_10</name>
    <dbReference type="NCBI Taxonomy" id="1975090"/>
    <lineage>
        <taxon>Bacteria</taxon>
        <taxon>Katanobacteria</taxon>
    </lineage>
</organism>
<dbReference type="AlphaFoldDB" id="A0A2H0RA45"/>
<dbReference type="HAMAP" id="MF_00120">
    <property type="entry name" value="GatA"/>
    <property type="match status" value="1"/>
</dbReference>
<keyword evidence="3 7" id="KW-0547">Nucleotide-binding</keyword>
<keyword evidence="2 7" id="KW-0436">Ligase</keyword>
<sequence length="454" mass="49522">MKNILTIKDLLKGYKKKEYSSVDVIKHFGSVSKSLQIKLNHYITLNEDLKNIPKNAIPIAYKDIYSTKGIKTTAASKILDNYVPPFSATSIKKLEENNFYSLGKLNCDAFAHGSSGENSDYGPTKNPYNLSKVPGGSSSGSAVAVSSLSALVAMATDTGGSIRCPANYTNTVGIKPTYGRVSRYGVVSMTSSTDSIGHITKTVWDSAYILNITAGADKFDATTSTEPVPNYTSDLENFNVNGLKIGLPKEYFDKSVNAKISTQVKNTLDILKSKGAKLIPVELPHTKYGIATYYIITPSEISSNLARFTGIRYGNKRDSFGDEAVRRIMIGTFALSSGYYDAYYKKAQRVRNAIAEDFENVFKNVDIIAGPVTPDFAPNLGEVINDPLKNYLTDVLTVNVNLAGLPALSIPAGFVEKMPVGLQLIGPKFAEHLLFKVGSVIEKETEYYKILPKI</sequence>
<dbReference type="EMBL" id="PCXU01000027">
    <property type="protein sequence ID" value="PIR43350.1"/>
    <property type="molecule type" value="Genomic_DNA"/>
</dbReference>
<evidence type="ECO:0000313" key="9">
    <source>
        <dbReference type="EMBL" id="PIR43350.1"/>
    </source>
</evidence>
<evidence type="ECO:0000256" key="2">
    <source>
        <dbReference type="ARBA" id="ARBA00022598"/>
    </source>
</evidence>
<dbReference type="PANTHER" id="PTHR11895:SF151">
    <property type="entry name" value="GLUTAMYL-TRNA(GLN) AMIDOTRANSFERASE SUBUNIT A"/>
    <property type="match status" value="1"/>
</dbReference>
<feature type="domain" description="Amidase" evidence="8">
    <location>
        <begin position="56"/>
        <end position="434"/>
    </location>
</feature>
<dbReference type="SUPFAM" id="SSF75304">
    <property type="entry name" value="Amidase signature (AS) enzymes"/>
    <property type="match status" value="1"/>
</dbReference>
<keyword evidence="9" id="KW-0808">Transferase</keyword>
<evidence type="ECO:0000256" key="6">
    <source>
        <dbReference type="ARBA" id="ARBA00047407"/>
    </source>
</evidence>
<gene>
    <name evidence="7" type="primary">gatA</name>
    <name evidence="9" type="ORF">COV24_03225</name>
</gene>
<comment type="similarity">
    <text evidence="1 7">Belongs to the amidase family. GatA subfamily.</text>
</comment>
<evidence type="ECO:0000256" key="5">
    <source>
        <dbReference type="ARBA" id="ARBA00022917"/>
    </source>
</evidence>
<evidence type="ECO:0000313" key="10">
    <source>
        <dbReference type="Proteomes" id="UP000230214"/>
    </source>
</evidence>
<dbReference type="InterPro" id="IPR036928">
    <property type="entry name" value="AS_sf"/>
</dbReference>
<evidence type="ECO:0000259" key="8">
    <source>
        <dbReference type="Pfam" id="PF01425"/>
    </source>
</evidence>
<proteinExistence type="inferred from homology"/>
<feature type="active site" description="Acyl-ester intermediate" evidence="7">
    <location>
        <position position="161"/>
    </location>
</feature>
<dbReference type="PROSITE" id="PS00571">
    <property type="entry name" value="AMIDASES"/>
    <property type="match status" value="1"/>
</dbReference>
<dbReference type="EC" id="6.3.5.7" evidence="7"/>
<protein>
    <recommendedName>
        <fullName evidence="7">Glutamyl-tRNA(Gln) amidotransferase subunit A</fullName>
        <shortName evidence="7">Glu-ADT subunit A</shortName>
        <ecNumber evidence="7">6.3.5.7</ecNumber>
    </recommendedName>
</protein>
<dbReference type="GO" id="GO:0050567">
    <property type="term" value="F:glutaminyl-tRNA synthase (glutamine-hydrolyzing) activity"/>
    <property type="evidence" value="ECO:0007669"/>
    <property type="project" value="UniProtKB-UniRule"/>
</dbReference>
<feature type="active site" description="Charge relay system" evidence="7">
    <location>
        <position position="137"/>
    </location>
</feature>
<dbReference type="GO" id="GO:0005524">
    <property type="term" value="F:ATP binding"/>
    <property type="evidence" value="ECO:0007669"/>
    <property type="project" value="UniProtKB-KW"/>
</dbReference>
<comment type="catalytic activity">
    <reaction evidence="6 7">
        <text>L-glutamyl-tRNA(Gln) + L-glutamine + ATP + H2O = L-glutaminyl-tRNA(Gln) + L-glutamate + ADP + phosphate + H(+)</text>
        <dbReference type="Rhea" id="RHEA:17521"/>
        <dbReference type="Rhea" id="RHEA-COMP:9681"/>
        <dbReference type="Rhea" id="RHEA-COMP:9684"/>
        <dbReference type="ChEBI" id="CHEBI:15377"/>
        <dbReference type="ChEBI" id="CHEBI:15378"/>
        <dbReference type="ChEBI" id="CHEBI:29985"/>
        <dbReference type="ChEBI" id="CHEBI:30616"/>
        <dbReference type="ChEBI" id="CHEBI:43474"/>
        <dbReference type="ChEBI" id="CHEBI:58359"/>
        <dbReference type="ChEBI" id="CHEBI:78520"/>
        <dbReference type="ChEBI" id="CHEBI:78521"/>
        <dbReference type="ChEBI" id="CHEBI:456216"/>
        <dbReference type="EC" id="6.3.5.7"/>
    </reaction>
</comment>
<dbReference type="Gene3D" id="3.90.1300.10">
    <property type="entry name" value="Amidase signature (AS) domain"/>
    <property type="match status" value="1"/>
</dbReference>
<dbReference type="Proteomes" id="UP000230214">
    <property type="component" value="Unassembled WGS sequence"/>
</dbReference>
<feature type="active site" description="Charge relay system" evidence="7">
    <location>
        <position position="62"/>
    </location>
</feature>
<evidence type="ECO:0000256" key="7">
    <source>
        <dbReference type="HAMAP-Rule" id="MF_00120"/>
    </source>
</evidence>
<evidence type="ECO:0000256" key="1">
    <source>
        <dbReference type="ARBA" id="ARBA00008069"/>
    </source>
</evidence>
<dbReference type="NCBIfam" id="TIGR00132">
    <property type="entry name" value="gatA"/>
    <property type="match status" value="1"/>
</dbReference>
<evidence type="ECO:0000256" key="3">
    <source>
        <dbReference type="ARBA" id="ARBA00022741"/>
    </source>
</evidence>
<evidence type="ECO:0000256" key="4">
    <source>
        <dbReference type="ARBA" id="ARBA00022840"/>
    </source>
</evidence>
<dbReference type="InterPro" id="IPR004412">
    <property type="entry name" value="GatA"/>
</dbReference>